<proteinExistence type="predicted"/>
<keyword evidence="2" id="KW-1185">Reference proteome</keyword>
<evidence type="ECO:0000313" key="2">
    <source>
        <dbReference type="Proteomes" id="UP001620514"/>
    </source>
</evidence>
<name>A0ABW8MWJ7_9BURK</name>
<accession>A0ABW8MWJ7</accession>
<dbReference type="EMBL" id="JBIYDN010000043">
    <property type="protein sequence ID" value="MFK4448098.1"/>
    <property type="molecule type" value="Genomic_DNA"/>
</dbReference>
<comment type="caution">
    <text evidence="1">The sequence shown here is derived from an EMBL/GenBank/DDBJ whole genome shotgun (WGS) entry which is preliminary data.</text>
</comment>
<dbReference type="RefSeq" id="WP_404614146.1">
    <property type="nucleotide sequence ID" value="NZ_JBIYDN010000043.1"/>
</dbReference>
<organism evidence="1 2">
    <name type="scientific">Caballeronia udeis</name>
    <dbReference type="NCBI Taxonomy" id="1232866"/>
    <lineage>
        <taxon>Bacteria</taxon>
        <taxon>Pseudomonadati</taxon>
        <taxon>Pseudomonadota</taxon>
        <taxon>Betaproteobacteria</taxon>
        <taxon>Burkholderiales</taxon>
        <taxon>Burkholderiaceae</taxon>
        <taxon>Caballeronia</taxon>
    </lineage>
</organism>
<gene>
    <name evidence="1" type="ORF">ABH943_008142</name>
</gene>
<dbReference type="Proteomes" id="UP001620514">
    <property type="component" value="Unassembled WGS sequence"/>
</dbReference>
<evidence type="ECO:0000313" key="1">
    <source>
        <dbReference type="EMBL" id="MFK4448098.1"/>
    </source>
</evidence>
<protein>
    <submittedName>
        <fullName evidence="1">Uncharacterized protein</fullName>
    </submittedName>
</protein>
<reference evidence="1 2" key="1">
    <citation type="submission" date="2024-11" db="EMBL/GenBank/DDBJ databases">
        <title>Using genomics to understand microbial adaptation to soil warming.</title>
        <authorList>
            <person name="Deangelis K.M. PhD."/>
        </authorList>
    </citation>
    <scope>NUCLEOTIDE SEQUENCE [LARGE SCALE GENOMIC DNA]</scope>
    <source>
        <strain evidence="1 2">GAS97</strain>
    </source>
</reference>
<sequence length="100" mass="11503">MSKIADELVVDMQFHRLERLCISLFDGWCEGRSVIPLVYLMSAWPIISPTVLATSRLLHALRELQQYHPEMLTPDEHRVVTLILAIDIHGVERDAERLSP</sequence>